<comment type="caution">
    <text evidence="1">The sequence shown here is derived from an EMBL/GenBank/DDBJ whole genome shotgun (WGS) entry which is preliminary data.</text>
</comment>
<accession>A0A139L9W5</accession>
<evidence type="ECO:0000313" key="2">
    <source>
        <dbReference type="Proteomes" id="UP000435985"/>
    </source>
</evidence>
<dbReference type="EMBL" id="VWFO01000017">
    <property type="protein sequence ID" value="KAA4663501.1"/>
    <property type="molecule type" value="Genomic_DNA"/>
</dbReference>
<gene>
    <name evidence="1" type="ORF">F3B98_14385</name>
</gene>
<name>A0A139L9W5_BACOV</name>
<protein>
    <submittedName>
        <fullName evidence="1">Uncharacterized protein</fullName>
    </submittedName>
</protein>
<organism evidence="1 2">
    <name type="scientific">Bacteroides ovatus</name>
    <dbReference type="NCBI Taxonomy" id="28116"/>
    <lineage>
        <taxon>Bacteria</taxon>
        <taxon>Pseudomonadati</taxon>
        <taxon>Bacteroidota</taxon>
        <taxon>Bacteroidia</taxon>
        <taxon>Bacteroidales</taxon>
        <taxon>Bacteroidaceae</taxon>
        <taxon>Bacteroides</taxon>
    </lineage>
</organism>
<evidence type="ECO:0000313" key="1">
    <source>
        <dbReference type="EMBL" id="KAA4663501.1"/>
    </source>
</evidence>
<proteinExistence type="predicted"/>
<sequence>MKASLNAVKWKFAINSLLIKCKVKNFMDINRQISAEKYVYVCVESFGLVFWNVHNEGLLYLLLNNARIIFQNLCR</sequence>
<reference evidence="1 2" key="1">
    <citation type="journal article" date="2019" name="Nat. Med.">
        <title>A library of human gut bacterial isolates paired with longitudinal multiomics data enables mechanistic microbiome research.</title>
        <authorList>
            <person name="Poyet M."/>
            <person name="Groussin M."/>
            <person name="Gibbons S.M."/>
            <person name="Avila-Pacheco J."/>
            <person name="Jiang X."/>
            <person name="Kearney S.M."/>
            <person name="Perrotta A.R."/>
            <person name="Berdy B."/>
            <person name="Zhao S."/>
            <person name="Lieberman T.D."/>
            <person name="Swanson P.K."/>
            <person name="Smith M."/>
            <person name="Roesemann S."/>
            <person name="Alexander J.E."/>
            <person name="Rich S.A."/>
            <person name="Livny J."/>
            <person name="Vlamakis H."/>
            <person name="Clish C."/>
            <person name="Bullock K."/>
            <person name="Deik A."/>
            <person name="Scott J."/>
            <person name="Pierce K.A."/>
            <person name="Xavier R.J."/>
            <person name="Alm E.J."/>
        </authorList>
    </citation>
    <scope>NUCLEOTIDE SEQUENCE [LARGE SCALE GENOMIC DNA]</scope>
    <source>
        <strain evidence="1 2">BIOML-A14</strain>
    </source>
</reference>
<dbReference type="Proteomes" id="UP000435985">
    <property type="component" value="Unassembled WGS sequence"/>
</dbReference>
<dbReference type="AlphaFoldDB" id="A0A139L9W5"/>